<name>A0A2B8BIM9_9PROT</name>
<proteinExistence type="predicted"/>
<dbReference type="EMBL" id="PDKW01000040">
    <property type="protein sequence ID" value="PGH57373.1"/>
    <property type="molecule type" value="Genomic_DNA"/>
</dbReference>
<dbReference type="RefSeq" id="WP_098736824.1">
    <property type="nucleotide sequence ID" value="NZ_PDKW01000040.1"/>
</dbReference>
<keyword evidence="2" id="KW-1185">Reference proteome</keyword>
<dbReference type="AlphaFoldDB" id="A0A2B8BIM9"/>
<sequence>MSKANAVQLTLFEMEDRSQSHMIALYDTAPRFVFVSKGRGTEPELPAANAFVQSVHKEFPFKDALFSLTLQPARIYRPAKPGPGEDPAEKRMVEYEVFPSEREQIVEQVVRRLAMDRSRLSLMGDKQDRVRVHFSLYEIRRELRAVNRTMDTAEIREALEILARTRMIISKMPENGRKSARPVLESSVFPTLYIRPRTGEGGEEDENDTYLEFNALVASAIRNLEFKPISYQWIMRLKSPVARWLYNRLSIEYGDLDLSRLPDGVHDVPPMTLSADDIINNSGMNEWSRRRDTLRTVTSAVDSLVEEGILDQVEKTVSKDGRRINDIEYIMMPSQKFLDQVRRGNVVQEANAATFRAIAGSDERPKEFLPITPGQSVELRRRRSTLLGVRSGQGEG</sequence>
<evidence type="ECO:0000313" key="1">
    <source>
        <dbReference type="EMBL" id="PGH57373.1"/>
    </source>
</evidence>
<accession>A0A2B8BIM9</accession>
<comment type="caution">
    <text evidence="1">The sequence shown here is derived from an EMBL/GenBank/DDBJ whole genome shotgun (WGS) entry which is preliminary data.</text>
</comment>
<protein>
    <submittedName>
        <fullName evidence="1">Plasmid replication protein</fullName>
    </submittedName>
</protein>
<gene>
    <name evidence="1" type="ORF">CRT60_13105</name>
</gene>
<reference evidence="2" key="1">
    <citation type="submission" date="2017-10" db="EMBL/GenBank/DDBJ databases">
        <authorList>
            <person name="Kravchenko I.K."/>
            <person name="Grouzdev D.S."/>
        </authorList>
    </citation>
    <scope>NUCLEOTIDE SEQUENCE [LARGE SCALE GENOMIC DNA]</scope>
    <source>
        <strain evidence="2">B2</strain>
    </source>
</reference>
<evidence type="ECO:0000313" key="2">
    <source>
        <dbReference type="Proteomes" id="UP000225379"/>
    </source>
</evidence>
<dbReference type="OrthoDB" id="7308176at2"/>
<organism evidence="1 2">
    <name type="scientific">Azospirillum palustre</name>
    <dbReference type="NCBI Taxonomy" id="2044885"/>
    <lineage>
        <taxon>Bacteria</taxon>
        <taxon>Pseudomonadati</taxon>
        <taxon>Pseudomonadota</taxon>
        <taxon>Alphaproteobacteria</taxon>
        <taxon>Rhodospirillales</taxon>
        <taxon>Azospirillaceae</taxon>
        <taxon>Azospirillum</taxon>
    </lineage>
</organism>
<dbReference type="Proteomes" id="UP000225379">
    <property type="component" value="Unassembled WGS sequence"/>
</dbReference>